<reference evidence="1" key="1">
    <citation type="submission" date="2020-02" db="EMBL/GenBank/DDBJ databases">
        <authorList>
            <person name="Meier V. D."/>
        </authorList>
    </citation>
    <scope>NUCLEOTIDE SEQUENCE</scope>
    <source>
        <strain evidence="1">AVDCRST_MAG11</strain>
    </source>
</reference>
<sequence>MKKKRADELRAAWGDRPCDHPALSKEYDLGVQTGRYVCTQCGASFSWREKAELAANRRE</sequence>
<dbReference type="AlphaFoldDB" id="A0A6J4L2C8"/>
<proteinExistence type="predicted"/>
<name>A0A6J4L2C8_9BACT</name>
<accession>A0A6J4L2C8</accession>
<protein>
    <submittedName>
        <fullName evidence="1">Uncharacterized protein</fullName>
    </submittedName>
</protein>
<evidence type="ECO:0000313" key="1">
    <source>
        <dbReference type="EMBL" id="CAA9321276.1"/>
    </source>
</evidence>
<organism evidence="1">
    <name type="scientific">uncultured Gemmatimonadaceae bacterium</name>
    <dbReference type="NCBI Taxonomy" id="246130"/>
    <lineage>
        <taxon>Bacteria</taxon>
        <taxon>Pseudomonadati</taxon>
        <taxon>Gemmatimonadota</taxon>
        <taxon>Gemmatimonadia</taxon>
        <taxon>Gemmatimonadales</taxon>
        <taxon>Gemmatimonadaceae</taxon>
        <taxon>environmental samples</taxon>
    </lineage>
</organism>
<dbReference type="EMBL" id="CADCTU010000474">
    <property type="protein sequence ID" value="CAA9321276.1"/>
    <property type="molecule type" value="Genomic_DNA"/>
</dbReference>
<gene>
    <name evidence="1" type="ORF">AVDCRST_MAG11-2016</name>
</gene>